<dbReference type="Gene3D" id="3.30.565.40">
    <property type="entry name" value="Fervidobacterium nodosum Rt17-B1 like"/>
    <property type="match status" value="1"/>
</dbReference>
<dbReference type="EMBL" id="CP053921">
    <property type="protein sequence ID" value="QKG70150.1"/>
    <property type="molecule type" value="Genomic_DNA"/>
</dbReference>
<protein>
    <submittedName>
        <fullName evidence="4">DUF3298 and DUF4163 domain-containing protein</fullName>
    </submittedName>
</protein>
<feature type="domain" description="Deacetylase PdaC" evidence="3">
    <location>
        <begin position="66"/>
        <end position="151"/>
    </location>
</feature>
<evidence type="ECO:0000256" key="1">
    <source>
        <dbReference type="SAM" id="MobiDB-lite"/>
    </source>
</evidence>
<reference evidence="4 5" key="1">
    <citation type="submission" date="2020-05" db="EMBL/GenBank/DDBJ databases">
        <title>Erythrobacter mangrovi sp. nov., isolated from rhizosphere soil of mangrove plant (Kandelia candel).</title>
        <authorList>
            <person name="Ye Y.H."/>
        </authorList>
    </citation>
    <scope>NUCLEOTIDE SEQUENCE [LARGE SCALE GENOMIC DNA]</scope>
    <source>
        <strain evidence="4 5">EB310</strain>
    </source>
</reference>
<feature type="region of interest" description="Disordered" evidence="1">
    <location>
        <begin position="22"/>
        <end position="47"/>
    </location>
</feature>
<proteinExistence type="predicted"/>
<feature type="chain" id="PRO_5028835713" evidence="2">
    <location>
        <begin position="19"/>
        <end position="277"/>
    </location>
</feature>
<dbReference type="PROSITE" id="PS51257">
    <property type="entry name" value="PROKAR_LIPOPROTEIN"/>
    <property type="match status" value="1"/>
</dbReference>
<accession>A0A7D3X9K5</accession>
<keyword evidence="2" id="KW-0732">Signal</keyword>
<evidence type="ECO:0000313" key="4">
    <source>
        <dbReference type="EMBL" id="QKG70150.1"/>
    </source>
</evidence>
<dbReference type="KEGG" id="emv:HQR01_01510"/>
<name>A0A7D3X9K5_9SPHN</name>
<keyword evidence="5" id="KW-1185">Reference proteome</keyword>
<evidence type="ECO:0000313" key="5">
    <source>
        <dbReference type="Proteomes" id="UP000504693"/>
    </source>
</evidence>
<evidence type="ECO:0000259" key="3">
    <source>
        <dbReference type="Pfam" id="PF13739"/>
    </source>
</evidence>
<dbReference type="InterPro" id="IPR025303">
    <property type="entry name" value="PdaC"/>
</dbReference>
<dbReference type="RefSeq" id="WP_173212036.1">
    <property type="nucleotide sequence ID" value="NZ_CP053921.1"/>
</dbReference>
<feature type="signal peptide" evidence="2">
    <location>
        <begin position="1"/>
        <end position="18"/>
    </location>
</feature>
<evidence type="ECO:0000256" key="2">
    <source>
        <dbReference type="SAM" id="SignalP"/>
    </source>
</evidence>
<dbReference type="Pfam" id="PF13739">
    <property type="entry name" value="PdaC"/>
    <property type="match status" value="1"/>
</dbReference>
<dbReference type="Proteomes" id="UP000504693">
    <property type="component" value="Chromosome"/>
</dbReference>
<organism evidence="4 5">
    <name type="scientific">Erythrobacter mangrovi</name>
    <dbReference type="NCBI Taxonomy" id="2739433"/>
    <lineage>
        <taxon>Bacteria</taxon>
        <taxon>Pseudomonadati</taxon>
        <taxon>Pseudomonadota</taxon>
        <taxon>Alphaproteobacteria</taxon>
        <taxon>Sphingomonadales</taxon>
        <taxon>Erythrobacteraceae</taxon>
        <taxon>Erythrobacter/Porphyrobacter group</taxon>
        <taxon>Erythrobacter</taxon>
    </lineage>
</organism>
<gene>
    <name evidence="4" type="ORF">HQR01_01510</name>
</gene>
<dbReference type="AlphaFoldDB" id="A0A7D3X9K5"/>
<sequence length="277" mass="29918">MRMSLFLISLLLSSAACSDPQEYGEKAGVDPANAAQPKDAGSTGPQPKAEAFAFEQKLEEKGGGALEFAFAWPAQVSAEPELAAQLDKRRGDLFDETKADWQSSVSECPAEAASCRNYSFASEYQVVADLPRFLSLSIEFYTYTGGAHGMYGRSAQVWDRETGQLFDPLAMFASQAALHKAVGAKACAALDRMRVERRGEPIDDPAGEWPDNCPGMDETTLFVGSSNGKTFDRLGLYYGPYVAGPYAEGEYEVTLPVDAAVIAAVKPEYASVFSVKR</sequence>